<sequence>MFGQIDHIQRNDEVAAGPFELAHAAREHANSLGGIQYGGDPLGRVGRIDRYVHSTGLEHRPPRDHQLGAAPHRHPDGALSAHARLDQRPSQPVRDLVQLPVGQLALPIDYRDGVRISGNRCCQRVRRQAHQRAHLGARPLVQHQILLIVIQQADLAHNHRRIGNHSVDHAAEPTHQPLDAGSVVQICGIGDRAGRHERSAAFARRCLQIEQRTRVPAGHFTQVEFEVEPGGTDIGSDRLDVKAVQLNLGAHVVLEGQCHLEQRMVRRGSRRIEPLNQQLERHILIGIRIQCLLPHPFQHFAEPQRRIDAHPQHPGVDEEPDQILECLIIATGDRSPQCEVVADAGSVQRDGDRGLQDHRHRCVVCGGDGFDARPGFGIDAQVHRIAAIAGRGRAWPIRRKRHHLGEVSQFAAPVRQLAGEHTVGIGLGSQPALLPQRVIGVLHR</sequence>
<proteinExistence type="predicted"/>
<evidence type="ECO:0000256" key="1">
    <source>
        <dbReference type="SAM" id="MobiDB-lite"/>
    </source>
</evidence>
<reference evidence="2 3" key="1">
    <citation type="journal article" date="2019" name="Emerg. Microbes Infect.">
        <title>Comprehensive subspecies identification of 175 nontuberculous mycobacteria species based on 7547 genomic profiles.</title>
        <authorList>
            <person name="Matsumoto Y."/>
            <person name="Kinjo T."/>
            <person name="Motooka D."/>
            <person name="Nabeya D."/>
            <person name="Jung N."/>
            <person name="Uechi K."/>
            <person name="Horii T."/>
            <person name="Iida T."/>
            <person name="Fujita J."/>
            <person name="Nakamura S."/>
        </authorList>
    </citation>
    <scope>NUCLEOTIDE SEQUENCE [LARGE SCALE GENOMIC DNA]</scope>
    <source>
        <strain evidence="2 3">JCM 15653</strain>
    </source>
</reference>
<name>A0ABM7IPN6_9MYCO</name>
<evidence type="ECO:0000313" key="3">
    <source>
        <dbReference type="Proteomes" id="UP000466683"/>
    </source>
</evidence>
<dbReference type="Proteomes" id="UP000466683">
    <property type="component" value="Chromosome"/>
</dbReference>
<organism evidence="2 3">
    <name type="scientific">Mycolicibacterium boenickei</name>
    <dbReference type="NCBI Taxonomy" id="146017"/>
    <lineage>
        <taxon>Bacteria</taxon>
        <taxon>Bacillati</taxon>
        <taxon>Actinomycetota</taxon>
        <taxon>Actinomycetes</taxon>
        <taxon>Mycobacteriales</taxon>
        <taxon>Mycobacteriaceae</taxon>
        <taxon>Mycolicibacterium</taxon>
    </lineage>
</organism>
<accession>A0ABM7IPN6</accession>
<dbReference type="EMBL" id="AP022579">
    <property type="protein sequence ID" value="BBX88763.1"/>
    <property type="molecule type" value="Genomic_DNA"/>
</dbReference>
<protein>
    <submittedName>
        <fullName evidence="2">Uncharacterized protein</fullName>
    </submittedName>
</protein>
<feature type="region of interest" description="Disordered" evidence="1">
    <location>
        <begin position="56"/>
        <end position="77"/>
    </location>
</feature>
<feature type="compositionally biased region" description="Basic and acidic residues" evidence="1">
    <location>
        <begin position="56"/>
        <end position="66"/>
    </location>
</feature>
<keyword evidence="3" id="KW-1185">Reference proteome</keyword>
<evidence type="ECO:0000313" key="2">
    <source>
        <dbReference type="EMBL" id="BBX88763.1"/>
    </source>
</evidence>
<gene>
    <name evidence="2" type="ORF">MBOE_04120</name>
</gene>